<comment type="similarity">
    <text evidence="2">Belongs to the GCF family.</text>
</comment>
<evidence type="ECO:0000256" key="4">
    <source>
        <dbReference type="SAM" id="MobiDB-lite"/>
    </source>
</evidence>
<evidence type="ECO:0000256" key="1">
    <source>
        <dbReference type="ARBA" id="ARBA00004123"/>
    </source>
</evidence>
<feature type="region of interest" description="Disordered" evidence="4">
    <location>
        <begin position="745"/>
        <end position="789"/>
    </location>
</feature>
<feature type="compositionally biased region" description="Acidic residues" evidence="4">
    <location>
        <begin position="234"/>
        <end position="246"/>
    </location>
</feature>
<dbReference type="InterPro" id="IPR012890">
    <property type="entry name" value="GCFC2-like"/>
</dbReference>
<dbReference type="Pfam" id="PF07842">
    <property type="entry name" value="GCFC"/>
    <property type="match status" value="1"/>
</dbReference>
<evidence type="ECO:0000256" key="2">
    <source>
        <dbReference type="ARBA" id="ARBA00010801"/>
    </source>
</evidence>
<gene>
    <name evidence="6" type="ORF">HPULCUR_003383</name>
</gene>
<dbReference type="Proteomes" id="UP001476247">
    <property type="component" value="Unassembled WGS sequence"/>
</dbReference>
<accession>A0ABP9XT93</accession>
<dbReference type="InterPro" id="IPR028211">
    <property type="entry name" value="Ntr2"/>
</dbReference>
<evidence type="ECO:0000259" key="5">
    <source>
        <dbReference type="Pfam" id="PF07842"/>
    </source>
</evidence>
<dbReference type="PANTHER" id="PTHR12214">
    <property type="entry name" value="GC-RICH SEQUENCE DNA-BINDING FACTOR"/>
    <property type="match status" value="1"/>
</dbReference>
<feature type="region of interest" description="Disordered" evidence="4">
    <location>
        <begin position="428"/>
        <end position="452"/>
    </location>
</feature>
<proteinExistence type="inferred from homology"/>
<feature type="compositionally biased region" description="Basic and acidic residues" evidence="4">
    <location>
        <begin position="216"/>
        <end position="233"/>
    </location>
</feature>
<name>A0ABP9XT93_9FUNG</name>
<organism evidence="6 7">
    <name type="scientific">Helicostylum pulchrum</name>
    <dbReference type="NCBI Taxonomy" id="562976"/>
    <lineage>
        <taxon>Eukaryota</taxon>
        <taxon>Fungi</taxon>
        <taxon>Fungi incertae sedis</taxon>
        <taxon>Mucoromycota</taxon>
        <taxon>Mucoromycotina</taxon>
        <taxon>Mucoromycetes</taxon>
        <taxon>Mucorales</taxon>
        <taxon>Mucorineae</taxon>
        <taxon>Mucoraceae</taxon>
        <taxon>Helicostylum</taxon>
    </lineage>
</organism>
<feature type="compositionally biased region" description="Low complexity" evidence="4">
    <location>
        <begin position="83"/>
        <end position="93"/>
    </location>
</feature>
<evidence type="ECO:0000256" key="3">
    <source>
        <dbReference type="ARBA" id="ARBA00023242"/>
    </source>
</evidence>
<keyword evidence="7" id="KW-1185">Reference proteome</keyword>
<dbReference type="PANTHER" id="PTHR12214:SF0">
    <property type="entry name" value="LD29489P"/>
    <property type="match status" value="1"/>
</dbReference>
<dbReference type="InterPro" id="IPR022783">
    <property type="entry name" value="GCFC_dom"/>
</dbReference>
<evidence type="ECO:0000313" key="6">
    <source>
        <dbReference type="EMBL" id="GAA5797985.1"/>
    </source>
</evidence>
<comment type="caution">
    <text evidence="6">The sequence shown here is derived from an EMBL/GenBank/DDBJ whole genome shotgun (WGS) entry which is preliminary data.</text>
</comment>
<protein>
    <recommendedName>
        <fullName evidence="5">GCF C-terminal domain-containing protein</fullName>
    </recommendedName>
</protein>
<evidence type="ECO:0000313" key="7">
    <source>
        <dbReference type="Proteomes" id="UP001476247"/>
    </source>
</evidence>
<dbReference type="Pfam" id="PF15458">
    <property type="entry name" value="NTR2"/>
    <property type="match status" value="1"/>
</dbReference>
<dbReference type="EMBL" id="BAABUJ010000009">
    <property type="protein sequence ID" value="GAA5797985.1"/>
    <property type="molecule type" value="Genomic_DNA"/>
</dbReference>
<feature type="domain" description="GCF C-terminal" evidence="5">
    <location>
        <begin position="504"/>
        <end position="641"/>
    </location>
</feature>
<feature type="region of interest" description="Disordered" evidence="4">
    <location>
        <begin position="35"/>
        <end position="56"/>
    </location>
</feature>
<keyword evidence="3" id="KW-0539">Nucleus</keyword>
<feature type="region of interest" description="Disordered" evidence="4">
    <location>
        <begin position="216"/>
        <end position="246"/>
    </location>
</feature>
<reference evidence="6 7" key="1">
    <citation type="submission" date="2024-04" db="EMBL/GenBank/DDBJ databases">
        <title>genome sequences of Mucor flavus KT1a and Helicostylum pulchrum KT1b strains isolation_sourced from the surface of a dry-aged beef.</title>
        <authorList>
            <person name="Toyotome T."/>
            <person name="Hosono M."/>
            <person name="Torimaru M."/>
            <person name="Fukuda K."/>
            <person name="Mikami N."/>
        </authorList>
    </citation>
    <scope>NUCLEOTIDE SEQUENCE [LARGE SCALE GENOMIC DNA]</scope>
    <source>
        <strain evidence="6 7">KT1b</strain>
    </source>
</reference>
<sequence>MFKKSSRTKNIRRKIEVTDEEPTEEVIIKKTLTSTEKKKKKDTKTSVLSFGDEEEGDVEEFQVKKTKASRTVKLQLPSDLNPLETLETEQTTTSYYDEESLQKLRQQTPSLPKSVKSTIAADDALLHEKFPTTMNATIDGVGIPDAGAILAAKKKREQMRKGFTGQEEEEQGFISLNDTEEDKSGSRLMREEDDLADDGEAEFEKYVGDKFSLDKKAAKTQEKERREGVRELIEEAEEDNDNQSEDMERWEEDMMKFGGAKSVHVHHDPYTPPRNYRPAQIPDAAPLPNLSDIMNSLTITTQQVSESMSNYKSNLEESLKTIENSSIVEEDLTKEINKGSERYNYFQDLAQYVNDLGELLDAKFPELEKLELEVHDIIATRTEVATARRYQNNLDDLCMFADIPMSQFDEDMDEPEVDEFGRVRELRNSESARQRRRNERKQRIEKQAEFNDLTSDESIREQGLWTDDEMSEDYEVQKDSKLEIIQTEKLNGIMSDVADEFKSLRTVKDKFEAWKLQYFDDYQKAYGSLSLPGAFEFYIRSELVSWDPFSNPLDFDTMQWHSILSEYGVSAEHEDPDIEMLNKVVEKSMIKKIKSMLDTLNAASSKEMRYAAQVVEQVSYYVDTHEKAYMDLAVDIVQVLEKQITRLAEIVESCILKSDLQPEAIEAKHRFFWSACKYLKTFMVWRRHLPKLQFERLGDLVVYKIISPLLKPESYPTDLHLQNEAMLLLSHLKNYKCLSVSSSKRKNKDRSIGSVDDDSIEYGAPEAGKMYDGEQGTKRLEEGSKKLPE</sequence>
<feature type="compositionally biased region" description="Basic and acidic residues" evidence="4">
    <location>
        <begin position="769"/>
        <end position="789"/>
    </location>
</feature>
<comment type="subcellular location">
    <subcellularLocation>
        <location evidence="1">Nucleus</location>
    </subcellularLocation>
</comment>
<feature type="compositionally biased region" description="Polar residues" evidence="4">
    <location>
        <begin position="103"/>
        <end position="115"/>
    </location>
</feature>
<feature type="region of interest" description="Disordered" evidence="4">
    <location>
        <begin position="81"/>
        <end position="115"/>
    </location>
</feature>